<dbReference type="EMBL" id="AKHW03004924">
    <property type="protein sequence ID" value="KYO28321.1"/>
    <property type="molecule type" value="Genomic_DNA"/>
</dbReference>
<dbReference type="Pfam" id="PF02023">
    <property type="entry name" value="SCAN"/>
    <property type="match status" value="1"/>
</dbReference>
<feature type="domain" description="SCAN box" evidence="4">
    <location>
        <begin position="91"/>
        <end position="153"/>
    </location>
</feature>
<dbReference type="Gene3D" id="4.10.60.10">
    <property type="entry name" value="Zinc finger, CCHC-type"/>
    <property type="match status" value="1"/>
</dbReference>
<proteinExistence type="predicted"/>
<evidence type="ECO:0000256" key="1">
    <source>
        <dbReference type="PROSITE-ProRule" id="PRU00047"/>
    </source>
</evidence>
<comment type="caution">
    <text evidence="5">The sequence shown here is derived from an EMBL/GenBank/DDBJ whole genome shotgun (WGS) entry which is preliminary data.</text>
</comment>
<evidence type="ECO:0000259" key="4">
    <source>
        <dbReference type="PROSITE" id="PS50804"/>
    </source>
</evidence>
<organism evidence="5 6">
    <name type="scientific">Alligator mississippiensis</name>
    <name type="common">American alligator</name>
    <dbReference type="NCBI Taxonomy" id="8496"/>
    <lineage>
        <taxon>Eukaryota</taxon>
        <taxon>Metazoa</taxon>
        <taxon>Chordata</taxon>
        <taxon>Craniata</taxon>
        <taxon>Vertebrata</taxon>
        <taxon>Euteleostomi</taxon>
        <taxon>Archelosauria</taxon>
        <taxon>Archosauria</taxon>
        <taxon>Crocodylia</taxon>
        <taxon>Alligatoridae</taxon>
        <taxon>Alligatorinae</taxon>
        <taxon>Alligator</taxon>
    </lineage>
</organism>
<dbReference type="SUPFAM" id="SSF57756">
    <property type="entry name" value="Retrovirus zinc finger-like domains"/>
    <property type="match status" value="1"/>
</dbReference>
<dbReference type="PROSITE" id="PS50804">
    <property type="entry name" value="SCAN_BOX"/>
    <property type="match status" value="1"/>
</dbReference>
<dbReference type="Proteomes" id="UP000050525">
    <property type="component" value="Unassembled WGS sequence"/>
</dbReference>
<evidence type="ECO:0000256" key="2">
    <source>
        <dbReference type="SAM" id="MobiDB-lite"/>
    </source>
</evidence>
<feature type="domain" description="CCHC-type" evidence="3">
    <location>
        <begin position="195"/>
        <end position="210"/>
    </location>
</feature>
<accession>A0A151MUU5</accession>
<protein>
    <recommendedName>
        <fullName evidence="7">CCHC-type domain-containing protein</fullName>
    </recommendedName>
</protein>
<keyword evidence="1" id="KW-0479">Metal-binding</keyword>
<feature type="compositionally biased region" description="Basic and acidic residues" evidence="2">
    <location>
        <begin position="217"/>
        <end position="233"/>
    </location>
</feature>
<dbReference type="Pfam" id="PF00098">
    <property type="entry name" value="zf-CCHC"/>
    <property type="match status" value="1"/>
</dbReference>
<dbReference type="GO" id="GO:0008270">
    <property type="term" value="F:zinc ion binding"/>
    <property type="evidence" value="ECO:0007669"/>
    <property type="project" value="UniProtKB-KW"/>
</dbReference>
<dbReference type="Gene3D" id="1.10.4020.10">
    <property type="entry name" value="DNA breaking-rejoining enzymes"/>
    <property type="match status" value="1"/>
</dbReference>
<keyword evidence="6" id="KW-1185">Reference proteome</keyword>
<dbReference type="SMART" id="SM00343">
    <property type="entry name" value="ZnF_C2HC"/>
    <property type="match status" value="1"/>
</dbReference>
<dbReference type="InterPro" id="IPR003309">
    <property type="entry name" value="SCAN_dom"/>
</dbReference>
<dbReference type="PANTHER" id="PTHR46888:SF1">
    <property type="entry name" value="RIBONUCLEASE H"/>
    <property type="match status" value="1"/>
</dbReference>
<reference evidence="5 6" key="1">
    <citation type="journal article" date="2012" name="Genome Biol.">
        <title>Sequencing three crocodilian genomes to illuminate the evolution of archosaurs and amniotes.</title>
        <authorList>
            <person name="St John J.A."/>
            <person name="Braun E.L."/>
            <person name="Isberg S.R."/>
            <person name="Miles L.G."/>
            <person name="Chong A.Y."/>
            <person name="Gongora J."/>
            <person name="Dalzell P."/>
            <person name="Moran C."/>
            <person name="Bed'hom B."/>
            <person name="Abzhanov A."/>
            <person name="Burgess S.C."/>
            <person name="Cooksey A.M."/>
            <person name="Castoe T.A."/>
            <person name="Crawford N.G."/>
            <person name="Densmore L.D."/>
            <person name="Drew J.C."/>
            <person name="Edwards S.V."/>
            <person name="Faircloth B.C."/>
            <person name="Fujita M.K."/>
            <person name="Greenwold M.J."/>
            <person name="Hoffmann F.G."/>
            <person name="Howard J.M."/>
            <person name="Iguchi T."/>
            <person name="Janes D.E."/>
            <person name="Khan S.Y."/>
            <person name="Kohno S."/>
            <person name="de Koning A.J."/>
            <person name="Lance S.L."/>
            <person name="McCarthy F.M."/>
            <person name="McCormack J.E."/>
            <person name="Merchant M.E."/>
            <person name="Peterson D.G."/>
            <person name="Pollock D.D."/>
            <person name="Pourmand N."/>
            <person name="Raney B.J."/>
            <person name="Roessler K.A."/>
            <person name="Sanford J.R."/>
            <person name="Sawyer R.H."/>
            <person name="Schmidt C.J."/>
            <person name="Triplett E.W."/>
            <person name="Tuberville T.D."/>
            <person name="Venegas-Anaya M."/>
            <person name="Howard J.T."/>
            <person name="Jarvis E.D."/>
            <person name="Guillette L.J.Jr."/>
            <person name="Glenn T.C."/>
            <person name="Green R.E."/>
            <person name="Ray D.A."/>
        </authorList>
    </citation>
    <scope>NUCLEOTIDE SEQUENCE [LARGE SCALE GENOMIC DNA]</scope>
    <source>
        <strain evidence="5">KSC_2009_1</strain>
    </source>
</reference>
<evidence type="ECO:0000313" key="5">
    <source>
        <dbReference type="EMBL" id="KYO28321.1"/>
    </source>
</evidence>
<dbReference type="PROSITE" id="PS50158">
    <property type="entry name" value="ZF_CCHC"/>
    <property type="match status" value="1"/>
</dbReference>
<sequence length="254" mass="29137">MPKMTKDDDPEAYIEAFERHTLMTGLDQGYWASQLGALVVGKAQAAYRALSREDARDYELVKQAILYRLEINPEHYCHLLRAKKGPDERRPRVLLQLLRDLLDKWVNPAGQDQEALADQIVLEQFQNDLEERTQCWVWQHALLTCEEALKLAEVFTASEASYPQERKSPGYSPVNPKEPERRRPPDRETTRETGCFRCGRNGHFSRECPNQVVEHWIPTDRSRAPTERRRGPESGESLDCSYAVGEENAAGAVQ</sequence>
<dbReference type="STRING" id="8496.A0A151MUU5"/>
<dbReference type="AlphaFoldDB" id="A0A151MUU5"/>
<dbReference type="InterPro" id="IPR036875">
    <property type="entry name" value="Znf_CCHC_sf"/>
</dbReference>
<evidence type="ECO:0000259" key="3">
    <source>
        <dbReference type="PROSITE" id="PS50158"/>
    </source>
</evidence>
<evidence type="ECO:0008006" key="7">
    <source>
        <dbReference type="Google" id="ProtNLM"/>
    </source>
</evidence>
<gene>
    <name evidence="5" type="ORF">Y1Q_0015932</name>
</gene>
<evidence type="ECO:0000313" key="6">
    <source>
        <dbReference type="Proteomes" id="UP000050525"/>
    </source>
</evidence>
<dbReference type="SUPFAM" id="SSF47353">
    <property type="entry name" value="Retrovirus capsid dimerization domain-like"/>
    <property type="match status" value="1"/>
</dbReference>
<feature type="region of interest" description="Disordered" evidence="2">
    <location>
        <begin position="162"/>
        <end position="194"/>
    </location>
</feature>
<dbReference type="PANTHER" id="PTHR46888">
    <property type="entry name" value="ZINC KNUCKLE DOMAINCONTAINING PROTEIN-RELATED"/>
    <property type="match status" value="1"/>
</dbReference>
<feature type="compositionally biased region" description="Basic and acidic residues" evidence="2">
    <location>
        <begin position="177"/>
        <end position="191"/>
    </location>
</feature>
<keyword evidence="1" id="KW-0862">Zinc</keyword>
<name>A0A151MUU5_ALLMI</name>
<dbReference type="GO" id="GO:0003676">
    <property type="term" value="F:nucleic acid binding"/>
    <property type="evidence" value="ECO:0007669"/>
    <property type="project" value="InterPro"/>
</dbReference>
<dbReference type="InterPro" id="IPR001878">
    <property type="entry name" value="Znf_CCHC"/>
</dbReference>
<feature type="region of interest" description="Disordered" evidence="2">
    <location>
        <begin position="215"/>
        <end position="254"/>
    </location>
</feature>
<dbReference type="InterPro" id="IPR038269">
    <property type="entry name" value="SCAN_sf"/>
</dbReference>
<keyword evidence="1" id="KW-0863">Zinc-finger</keyword>